<evidence type="ECO:0000313" key="7">
    <source>
        <dbReference type="EMBL" id="RGD86910.1"/>
    </source>
</evidence>
<proteinExistence type="inferred from homology"/>
<name>A0A3E3EG77_9FIRM</name>
<dbReference type="GO" id="GO:0009368">
    <property type="term" value="C:endopeptidase Clp complex"/>
    <property type="evidence" value="ECO:0007669"/>
    <property type="project" value="TreeGrafter"/>
</dbReference>
<dbReference type="PANTHER" id="PTHR10381">
    <property type="entry name" value="ATP-DEPENDENT CLP PROTEASE PROTEOLYTIC SUBUNIT"/>
    <property type="match status" value="1"/>
</dbReference>
<dbReference type="PANTHER" id="PTHR10381:SF70">
    <property type="entry name" value="ATP-DEPENDENT CLP PROTEASE PROTEOLYTIC SUBUNIT"/>
    <property type="match status" value="1"/>
</dbReference>
<dbReference type="InterPro" id="IPR023562">
    <property type="entry name" value="ClpP/TepA"/>
</dbReference>
<dbReference type="GO" id="GO:0004176">
    <property type="term" value="F:ATP-dependent peptidase activity"/>
    <property type="evidence" value="ECO:0007669"/>
    <property type="project" value="InterPro"/>
</dbReference>
<dbReference type="GO" id="GO:0051117">
    <property type="term" value="F:ATPase binding"/>
    <property type="evidence" value="ECO:0007669"/>
    <property type="project" value="TreeGrafter"/>
</dbReference>
<dbReference type="PRINTS" id="PR00127">
    <property type="entry name" value="CLPPROTEASEP"/>
</dbReference>
<evidence type="ECO:0000256" key="4">
    <source>
        <dbReference type="ARBA" id="ARBA00022801"/>
    </source>
</evidence>
<dbReference type="SUPFAM" id="SSF52096">
    <property type="entry name" value="ClpP/crotonase"/>
    <property type="match status" value="1"/>
</dbReference>
<dbReference type="InterPro" id="IPR029045">
    <property type="entry name" value="ClpP/crotonase-like_dom_sf"/>
</dbReference>
<evidence type="ECO:0000313" key="8">
    <source>
        <dbReference type="Proteomes" id="UP000261032"/>
    </source>
</evidence>
<evidence type="ECO:0000256" key="3">
    <source>
        <dbReference type="ARBA" id="ARBA00022670"/>
    </source>
</evidence>
<dbReference type="Proteomes" id="UP000261032">
    <property type="component" value="Unassembled WGS sequence"/>
</dbReference>
<evidence type="ECO:0000256" key="1">
    <source>
        <dbReference type="ARBA" id="ARBA00007039"/>
    </source>
</evidence>
<dbReference type="AlphaFoldDB" id="A0A3E3EG77"/>
<keyword evidence="5" id="KW-0720">Serine protease</keyword>
<comment type="similarity">
    <text evidence="1 6">Belongs to the peptidase S14 family.</text>
</comment>
<evidence type="ECO:0000256" key="5">
    <source>
        <dbReference type="ARBA" id="ARBA00022825"/>
    </source>
</evidence>
<dbReference type="Pfam" id="PF00574">
    <property type="entry name" value="CLP_protease"/>
    <property type="match status" value="1"/>
</dbReference>
<sequence>MKMKNNFYQLTNQDENNAELYIYGDITSYKWYEDEVCAYDMAKELAQLGEKDLSVRINSYGGEVAQGLAIYNLLKNYKGTVTTLCDGFACSAASVIFMAGTERKMPRSSLLMIHNAWTYAAGDSNALRKAADDIEKITQPSVEIYKLCSSLSEEQIKEMMDREEWITADEALSYGFATEIVEDTVKQSLHDGILAKLVLKNKELEKQLNNTQPLQKKGWFFKCQKTEEE</sequence>
<dbReference type="CDD" id="cd07016">
    <property type="entry name" value="S14_ClpP_1"/>
    <property type="match status" value="1"/>
</dbReference>
<evidence type="ECO:0000256" key="2">
    <source>
        <dbReference type="ARBA" id="ARBA00022490"/>
    </source>
</evidence>
<dbReference type="EMBL" id="QUSL01000002">
    <property type="protein sequence ID" value="RGD86910.1"/>
    <property type="molecule type" value="Genomic_DNA"/>
</dbReference>
<evidence type="ECO:0000256" key="6">
    <source>
        <dbReference type="RuleBase" id="RU003567"/>
    </source>
</evidence>
<dbReference type="GO" id="GO:0006515">
    <property type="term" value="P:protein quality control for misfolded or incompletely synthesized proteins"/>
    <property type="evidence" value="ECO:0007669"/>
    <property type="project" value="TreeGrafter"/>
</dbReference>
<keyword evidence="3 7" id="KW-0645">Protease</keyword>
<accession>A0A3E3EG77</accession>
<gene>
    <name evidence="7" type="ORF">DXB93_01720</name>
</gene>
<dbReference type="InterPro" id="IPR001907">
    <property type="entry name" value="ClpP"/>
</dbReference>
<dbReference type="NCBIfam" id="NF045542">
    <property type="entry name" value="Clp_rel_HeadMat"/>
    <property type="match status" value="1"/>
</dbReference>
<dbReference type="GO" id="GO:0004252">
    <property type="term" value="F:serine-type endopeptidase activity"/>
    <property type="evidence" value="ECO:0007669"/>
    <property type="project" value="InterPro"/>
</dbReference>
<keyword evidence="2" id="KW-0963">Cytoplasm</keyword>
<keyword evidence="4" id="KW-0378">Hydrolase</keyword>
<dbReference type="Gene3D" id="3.90.226.10">
    <property type="entry name" value="2-enoyl-CoA Hydratase, Chain A, domain 1"/>
    <property type="match status" value="1"/>
</dbReference>
<reference evidence="7 8" key="1">
    <citation type="submission" date="2018-08" db="EMBL/GenBank/DDBJ databases">
        <title>A genome reference for cultivated species of the human gut microbiota.</title>
        <authorList>
            <person name="Zou Y."/>
            <person name="Xue W."/>
            <person name="Luo G."/>
        </authorList>
    </citation>
    <scope>NUCLEOTIDE SEQUENCE [LARGE SCALE GENOMIC DNA]</scope>
    <source>
        <strain evidence="7 8">OM06-4</strain>
    </source>
</reference>
<organism evidence="7 8">
    <name type="scientific">Thomasclavelia ramosa</name>
    <dbReference type="NCBI Taxonomy" id="1547"/>
    <lineage>
        <taxon>Bacteria</taxon>
        <taxon>Bacillati</taxon>
        <taxon>Bacillota</taxon>
        <taxon>Erysipelotrichia</taxon>
        <taxon>Erysipelotrichales</taxon>
        <taxon>Coprobacillaceae</taxon>
        <taxon>Thomasclavelia</taxon>
    </lineage>
</organism>
<comment type="caution">
    <text evidence="7">The sequence shown here is derived from an EMBL/GenBank/DDBJ whole genome shotgun (WGS) entry which is preliminary data.</text>
</comment>
<protein>
    <recommendedName>
        <fullName evidence="6">ATP-dependent Clp protease proteolytic subunit</fullName>
    </recommendedName>
</protein>
<dbReference type="RefSeq" id="WP_117580258.1">
    <property type="nucleotide sequence ID" value="NZ_CAXMZE010000001.1"/>
</dbReference>